<keyword evidence="4" id="KW-0812">Transmembrane</keyword>
<comment type="similarity">
    <text evidence="1">Belongs to the peptidase A1 family.</text>
</comment>
<dbReference type="PRINTS" id="PR00792">
    <property type="entry name" value="PEPSIN"/>
</dbReference>
<reference evidence="6" key="1">
    <citation type="submission" date="2020-05" db="EMBL/GenBank/DDBJ databases">
        <title>Mycena genomes resolve the evolution of fungal bioluminescence.</title>
        <authorList>
            <person name="Tsai I.J."/>
        </authorList>
    </citation>
    <scope>NUCLEOTIDE SEQUENCE</scope>
    <source>
        <strain evidence="6">CCC161011</strain>
    </source>
</reference>
<dbReference type="Gene3D" id="1.20.5.510">
    <property type="entry name" value="Single helix bin"/>
    <property type="match status" value="1"/>
</dbReference>
<feature type="region of interest" description="Disordered" evidence="3">
    <location>
        <begin position="452"/>
        <end position="488"/>
    </location>
</feature>
<dbReference type="EMBL" id="JACAZI010000009">
    <property type="protein sequence ID" value="KAF7351968.1"/>
    <property type="molecule type" value="Genomic_DNA"/>
</dbReference>
<evidence type="ECO:0000256" key="3">
    <source>
        <dbReference type="SAM" id="MobiDB-lite"/>
    </source>
</evidence>
<feature type="active site" evidence="2">
    <location>
        <position position="330"/>
    </location>
</feature>
<dbReference type="InterPro" id="IPR021109">
    <property type="entry name" value="Peptidase_aspartic_dom_sf"/>
</dbReference>
<dbReference type="PROSITE" id="PS51767">
    <property type="entry name" value="PEPTIDASE_A1"/>
    <property type="match status" value="1"/>
</dbReference>
<dbReference type="InterPro" id="IPR001461">
    <property type="entry name" value="Aspartic_peptidase_A1"/>
</dbReference>
<dbReference type="SUPFAM" id="SSF50630">
    <property type="entry name" value="Acid proteases"/>
    <property type="match status" value="1"/>
</dbReference>
<dbReference type="Proteomes" id="UP000620124">
    <property type="component" value="Unassembled WGS sequence"/>
</dbReference>
<keyword evidence="4" id="KW-0472">Membrane</keyword>
<dbReference type="Gene3D" id="2.40.70.10">
    <property type="entry name" value="Acid Proteases"/>
    <property type="match status" value="2"/>
</dbReference>
<keyword evidence="7" id="KW-1185">Reference proteome</keyword>
<evidence type="ECO:0000259" key="5">
    <source>
        <dbReference type="PROSITE" id="PS51767"/>
    </source>
</evidence>
<evidence type="ECO:0000256" key="4">
    <source>
        <dbReference type="SAM" id="Phobius"/>
    </source>
</evidence>
<evidence type="ECO:0000256" key="2">
    <source>
        <dbReference type="PIRSR" id="PIRSR601461-1"/>
    </source>
</evidence>
<dbReference type="PANTHER" id="PTHR47966">
    <property type="entry name" value="BETA-SITE APP-CLEAVING ENZYME, ISOFORM A-RELATED"/>
    <property type="match status" value="1"/>
</dbReference>
<evidence type="ECO:0000313" key="6">
    <source>
        <dbReference type="EMBL" id="KAF7351968.1"/>
    </source>
</evidence>
<name>A0A8H6Y298_9AGAR</name>
<keyword evidence="4" id="KW-1133">Transmembrane helix</keyword>
<dbReference type="CDD" id="cd05471">
    <property type="entry name" value="pepsin_like"/>
    <property type="match status" value="1"/>
</dbReference>
<protein>
    <submittedName>
        <fullName evidence="6">Acid protease</fullName>
    </submittedName>
</protein>
<feature type="compositionally biased region" description="Low complexity" evidence="3">
    <location>
        <begin position="457"/>
        <end position="480"/>
    </location>
</feature>
<comment type="caution">
    <text evidence="6">The sequence shown here is derived from an EMBL/GenBank/DDBJ whole genome shotgun (WGS) entry which is preliminary data.</text>
</comment>
<dbReference type="AlphaFoldDB" id="A0A8H6Y298"/>
<dbReference type="InterPro" id="IPR034164">
    <property type="entry name" value="Pepsin-like_dom"/>
</dbReference>
<dbReference type="InterPro" id="IPR033121">
    <property type="entry name" value="PEPTIDASE_A1"/>
</dbReference>
<accession>A0A8H6Y298</accession>
<organism evidence="6 7">
    <name type="scientific">Mycena venus</name>
    <dbReference type="NCBI Taxonomy" id="2733690"/>
    <lineage>
        <taxon>Eukaryota</taxon>
        <taxon>Fungi</taxon>
        <taxon>Dikarya</taxon>
        <taxon>Basidiomycota</taxon>
        <taxon>Agaricomycotina</taxon>
        <taxon>Agaricomycetes</taxon>
        <taxon>Agaricomycetidae</taxon>
        <taxon>Agaricales</taxon>
        <taxon>Marasmiineae</taxon>
        <taxon>Mycenaceae</taxon>
        <taxon>Mycena</taxon>
    </lineage>
</organism>
<keyword evidence="6" id="KW-0378">Hydrolase</keyword>
<dbReference type="GO" id="GO:0004190">
    <property type="term" value="F:aspartic-type endopeptidase activity"/>
    <property type="evidence" value="ECO:0007669"/>
    <property type="project" value="InterPro"/>
</dbReference>
<gene>
    <name evidence="6" type="ORF">MVEN_01158900</name>
</gene>
<feature type="active site" evidence="2">
    <location>
        <position position="149"/>
    </location>
</feature>
<dbReference type="Pfam" id="PF00026">
    <property type="entry name" value="Asp"/>
    <property type="match status" value="1"/>
</dbReference>
<feature type="transmembrane region" description="Helical" evidence="4">
    <location>
        <begin position="493"/>
        <end position="515"/>
    </location>
</feature>
<evidence type="ECO:0000313" key="7">
    <source>
        <dbReference type="Proteomes" id="UP000620124"/>
    </source>
</evidence>
<dbReference type="PANTHER" id="PTHR47966:SF6">
    <property type="entry name" value="PEPTIDASE A1 DOMAIN-CONTAINING PROTEIN"/>
    <property type="match status" value="1"/>
</dbReference>
<dbReference type="OrthoDB" id="3040393at2759"/>
<keyword evidence="6" id="KW-0645">Protease</keyword>
<proteinExistence type="inferred from homology"/>
<sequence>MNAVQLLFFSSSSIAFFSTSPSTSPPPAFEAYMVFGTLVTLTGTCVFLSNVKAVTGLQERADSPFSGIQHRDISRTLSTGSDYLAAAARTRIRYGFTDASDTLSVGMHRRASRPDVNVTASFGSDIYELVYHTNVSIGTPAQTFLMAVDTGFPDIWIAAPCDVFDCPTGFPLYNSSKSSTAVNKSTGEISLNLNQNLQGFIFTDTIRMGSYSISDAAFLSLGPDSPVPVPLPCSGSIGLGFAPIAQTTNLPFWRAILEGKDISAPEFSIWLSHNGGAITFGGVNNSLFSGDIDYLDLAETNSTYWALDIAAVTVQGKSVNISKNRLAVFDTASAFIFAPQADMDAIWAAVPGSTLNGTEGLYQFPCNTDLNITISFGGRTWPISSTALNLGPVSPGSQQCFGAIVTSATSRDSYAKPTVDWVVGVPFLTSVYSVFRQTPPSLGFAELSSLAGGGGPPSSSTPTSSSISSLPSATSSSNAGGRELHPRKQNTGAIAGGVIAGLIALLLAAVGLFLWRRRRNPKTLQVTPFSVPLGDEESMAVRSDPYAITQFPSSFTGQMVSTRSGEKTTAMPPVR</sequence>
<dbReference type="GO" id="GO:0006508">
    <property type="term" value="P:proteolysis"/>
    <property type="evidence" value="ECO:0007669"/>
    <property type="project" value="UniProtKB-KW"/>
</dbReference>
<evidence type="ECO:0000256" key="1">
    <source>
        <dbReference type="ARBA" id="ARBA00007447"/>
    </source>
</evidence>
<feature type="domain" description="Peptidase A1" evidence="5">
    <location>
        <begin position="131"/>
        <end position="445"/>
    </location>
</feature>